<evidence type="ECO:0000256" key="2">
    <source>
        <dbReference type="ARBA" id="ARBA00023125"/>
    </source>
</evidence>
<keyword evidence="6" id="KW-1185">Reference proteome</keyword>
<organism evidence="5 6">
    <name type="scientific">Kitasatospora cineracea</name>
    <dbReference type="NCBI Taxonomy" id="88074"/>
    <lineage>
        <taxon>Bacteria</taxon>
        <taxon>Bacillati</taxon>
        <taxon>Actinomycetota</taxon>
        <taxon>Actinomycetes</taxon>
        <taxon>Kitasatosporales</taxon>
        <taxon>Streptomycetaceae</taxon>
        <taxon>Kitasatospora</taxon>
    </lineage>
</organism>
<keyword evidence="1" id="KW-0805">Transcription regulation</keyword>
<evidence type="ECO:0000313" key="5">
    <source>
        <dbReference type="EMBL" id="RPE32687.1"/>
    </source>
</evidence>
<accession>A0A3N4RWA5</accession>
<dbReference type="Gene3D" id="1.10.10.10">
    <property type="entry name" value="Winged helix-like DNA-binding domain superfamily/Winged helix DNA-binding domain"/>
    <property type="match status" value="1"/>
</dbReference>
<dbReference type="InterPro" id="IPR036390">
    <property type="entry name" value="WH_DNA-bd_sf"/>
</dbReference>
<dbReference type="EMBL" id="RKQG01000001">
    <property type="protein sequence ID" value="RPE32687.1"/>
    <property type="molecule type" value="Genomic_DNA"/>
</dbReference>
<evidence type="ECO:0000256" key="1">
    <source>
        <dbReference type="ARBA" id="ARBA00023015"/>
    </source>
</evidence>
<evidence type="ECO:0000313" key="6">
    <source>
        <dbReference type="Proteomes" id="UP000266906"/>
    </source>
</evidence>
<reference evidence="5 6" key="1">
    <citation type="submission" date="2018-11" db="EMBL/GenBank/DDBJ databases">
        <title>Sequencing the genomes of 1000 actinobacteria strains.</title>
        <authorList>
            <person name="Klenk H.-P."/>
        </authorList>
    </citation>
    <scope>NUCLEOTIDE SEQUENCE [LARGE SCALE GENOMIC DNA]</scope>
    <source>
        <strain evidence="5 6">DSM 44781</strain>
    </source>
</reference>
<dbReference type="SMART" id="SM00345">
    <property type="entry name" value="HTH_GNTR"/>
    <property type="match status" value="1"/>
</dbReference>
<dbReference type="RefSeq" id="WP_123817413.1">
    <property type="nucleotide sequence ID" value="NZ_JBEYIY010000002.1"/>
</dbReference>
<evidence type="ECO:0000256" key="3">
    <source>
        <dbReference type="ARBA" id="ARBA00023163"/>
    </source>
</evidence>
<comment type="caution">
    <text evidence="5">The sequence shown here is derived from an EMBL/GenBank/DDBJ whole genome shotgun (WGS) entry which is preliminary data.</text>
</comment>
<dbReference type="InterPro" id="IPR036388">
    <property type="entry name" value="WH-like_DNA-bd_sf"/>
</dbReference>
<name>A0A3N4RWA5_9ACTN</name>
<dbReference type="GO" id="GO:0003700">
    <property type="term" value="F:DNA-binding transcription factor activity"/>
    <property type="evidence" value="ECO:0007669"/>
    <property type="project" value="InterPro"/>
</dbReference>
<sequence length="115" mass="12581">MLLRLDTKDTRPLHEQVAAAVRRAVAEGECRPGDRLPSARDLAQALDVNVNTVLRGLRDLRDDGLLEFRRGRGVTVANGAEQRSGLLEQARALVAEAARSGYSRAELIEIIRGIP</sequence>
<dbReference type="GO" id="GO:0003677">
    <property type="term" value="F:DNA binding"/>
    <property type="evidence" value="ECO:0007669"/>
    <property type="project" value="UniProtKB-KW"/>
</dbReference>
<keyword evidence="2" id="KW-0238">DNA-binding</keyword>
<protein>
    <submittedName>
        <fullName evidence="5">GntR family transcriptional regulator</fullName>
    </submittedName>
</protein>
<dbReference type="InterPro" id="IPR000524">
    <property type="entry name" value="Tscrpt_reg_HTH_GntR"/>
</dbReference>
<evidence type="ECO:0000259" key="4">
    <source>
        <dbReference type="PROSITE" id="PS50949"/>
    </source>
</evidence>
<gene>
    <name evidence="5" type="ORF">EDD38_0954</name>
</gene>
<dbReference type="PANTHER" id="PTHR38445:SF7">
    <property type="entry name" value="GNTR-FAMILY TRANSCRIPTIONAL REGULATOR"/>
    <property type="match status" value="1"/>
</dbReference>
<dbReference type="PANTHER" id="PTHR38445">
    <property type="entry name" value="HTH-TYPE TRANSCRIPTIONAL REPRESSOR YTRA"/>
    <property type="match status" value="1"/>
</dbReference>
<dbReference type="AlphaFoldDB" id="A0A3N4RWA5"/>
<dbReference type="SUPFAM" id="SSF46785">
    <property type="entry name" value="Winged helix' DNA-binding domain"/>
    <property type="match status" value="1"/>
</dbReference>
<feature type="domain" description="HTH gntR-type" evidence="4">
    <location>
        <begin position="11"/>
        <end position="79"/>
    </location>
</feature>
<dbReference type="Pfam" id="PF00392">
    <property type="entry name" value="GntR"/>
    <property type="match status" value="1"/>
</dbReference>
<keyword evidence="3" id="KW-0804">Transcription</keyword>
<dbReference type="PROSITE" id="PS50949">
    <property type="entry name" value="HTH_GNTR"/>
    <property type="match status" value="1"/>
</dbReference>
<proteinExistence type="predicted"/>
<dbReference type="Proteomes" id="UP000266906">
    <property type="component" value="Unassembled WGS sequence"/>
</dbReference>